<dbReference type="PIRSF" id="PIRSF036625">
    <property type="entry name" value="GAF_ANTAR"/>
    <property type="match status" value="1"/>
</dbReference>
<dbReference type="Proteomes" id="UP001601992">
    <property type="component" value="Unassembled WGS sequence"/>
</dbReference>
<dbReference type="InterPro" id="IPR036388">
    <property type="entry name" value="WH-like_DNA-bd_sf"/>
</dbReference>
<reference evidence="4 5" key="1">
    <citation type="submission" date="2024-10" db="EMBL/GenBank/DDBJ databases">
        <title>The Natural Products Discovery Center: Release of the First 8490 Sequenced Strains for Exploring Actinobacteria Biosynthetic Diversity.</title>
        <authorList>
            <person name="Kalkreuter E."/>
            <person name="Kautsar S.A."/>
            <person name="Yang D."/>
            <person name="Bader C.D."/>
            <person name="Teijaro C.N."/>
            <person name="Fluegel L."/>
            <person name="Davis C.M."/>
            <person name="Simpson J.R."/>
            <person name="Lauterbach L."/>
            <person name="Steele A.D."/>
            <person name="Gui C."/>
            <person name="Meng S."/>
            <person name="Li G."/>
            <person name="Viehrig K."/>
            <person name="Ye F."/>
            <person name="Su P."/>
            <person name="Kiefer A.F."/>
            <person name="Nichols A."/>
            <person name="Cepeda A.J."/>
            <person name="Yan W."/>
            <person name="Fan B."/>
            <person name="Jiang Y."/>
            <person name="Adhikari A."/>
            <person name="Zheng C.-J."/>
            <person name="Schuster L."/>
            <person name="Cowan T.M."/>
            <person name="Smanski M.J."/>
            <person name="Chevrette M.G."/>
            <person name="De Carvalho L.P.S."/>
            <person name="Shen B."/>
        </authorList>
    </citation>
    <scope>NUCLEOTIDE SEQUENCE [LARGE SCALE GENOMIC DNA]</scope>
    <source>
        <strain evidence="4 5">NPDC002593</strain>
    </source>
</reference>
<dbReference type="SMART" id="SM01012">
    <property type="entry name" value="ANTAR"/>
    <property type="match status" value="1"/>
</dbReference>
<organism evidence="4 5">
    <name type="scientific">Nocardia jiangxiensis</name>
    <dbReference type="NCBI Taxonomy" id="282685"/>
    <lineage>
        <taxon>Bacteria</taxon>
        <taxon>Bacillati</taxon>
        <taxon>Actinomycetota</taxon>
        <taxon>Actinomycetes</taxon>
        <taxon>Mycobacteriales</taxon>
        <taxon>Nocardiaceae</taxon>
        <taxon>Nocardia</taxon>
    </lineage>
</organism>
<sequence>MDERVRGRLRTAVAAIRRSRRHHDWARQVCAACRDAVPGIDSAALVLYDANRSMDLLGVSDAFAELIEDTQVVVGEGPGWTAFSTGATAMVEDLEAEGERWPVFVPEAARLGIGAMFVFPLQVGGIRLGVLDLYRRRPGALSTRSTTDAALLAALISYALIEEAAAVNDGAVTGLDIPPLATTRRDINVATGMIAAQMGIAIDEAFVRLRAFAFAAERPLLDVARDVLERRVNLDGAAE</sequence>
<dbReference type="InterPro" id="IPR003018">
    <property type="entry name" value="GAF"/>
</dbReference>
<evidence type="ECO:0000313" key="4">
    <source>
        <dbReference type="EMBL" id="MFF3567731.1"/>
    </source>
</evidence>
<dbReference type="SUPFAM" id="SSF55781">
    <property type="entry name" value="GAF domain-like"/>
    <property type="match status" value="1"/>
</dbReference>
<dbReference type="PROSITE" id="PS50921">
    <property type="entry name" value="ANTAR"/>
    <property type="match status" value="1"/>
</dbReference>
<proteinExistence type="predicted"/>
<evidence type="ECO:0000313" key="5">
    <source>
        <dbReference type="Proteomes" id="UP001601992"/>
    </source>
</evidence>
<dbReference type="Gene3D" id="1.10.10.10">
    <property type="entry name" value="Winged helix-like DNA-binding domain superfamily/Winged helix DNA-binding domain"/>
    <property type="match status" value="1"/>
</dbReference>
<dbReference type="Pfam" id="PF13185">
    <property type="entry name" value="GAF_2"/>
    <property type="match status" value="1"/>
</dbReference>
<dbReference type="Pfam" id="PF03861">
    <property type="entry name" value="ANTAR"/>
    <property type="match status" value="1"/>
</dbReference>
<gene>
    <name evidence="4" type="ORF">ACFYXQ_08085</name>
</gene>
<dbReference type="InterPro" id="IPR029016">
    <property type="entry name" value="GAF-like_dom_sf"/>
</dbReference>
<protein>
    <submittedName>
        <fullName evidence="4">GAF and ANTAR domain-containing protein</fullName>
    </submittedName>
</protein>
<accession>A0ABW6RUP7</accession>
<evidence type="ECO:0000259" key="3">
    <source>
        <dbReference type="PROSITE" id="PS50921"/>
    </source>
</evidence>
<name>A0ABW6RUP7_9NOCA</name>
<dbReference type="InterPro" id="IPR012074">
    <property type="entry name" value="GAF_ANTAR"/>
</dbReference>
<evidence type="ECO:0000256" key="2">
    <source>
        <dbReference type="ARBA" id="ARBA00023163"/>
    </source>
</evidence>
<dbReference type="SMART" id="SM00065">
    <property type="entry name" value="GAF"/>
    <property type="match status" value="1"/>
</dbReference>
<feature type="domain" description="ANTAR" evidence="3">
    <location>
        <begin position="167"/>
        <end position="228"/>
    </location>
</feature>
<evidence type="ECO:0000256" key="1">
    <source>
        <dbReference type="ARBA" id="ARBA00023015"/>
    </source>
</evidence>
<keyword evidence="1" id="KW-0805">Transcription regulation</keyword>
<comment type="caution">
    <text evidence="4">The sequence shown here is derived from an EMBL/GenBank/DDBJ whole genome shotgun (WGS) entry which is preliminary data.</text>
</comment>
<dbReference type="RefSeq" id="WP_157186822.1">
    <property type="nucleotide sequence ID" value="NZ_JBIAQY010000002.1"/>
</dbReference>
<keyword evidence="2" id="KW-0804">Transcription</keyword>
<dbReference type="Gene3D" id="3.30.450.40">
    <property type="match status" value="1"/>
</dbReference>
<keyword evidence="5" id="KW-1185">Reference proteome</keyword>
<dbReference type="EMBL" id="JBIAQY010000002">
    <property type="protein sequence ID" value="MFF3567731.1"/>
    <property type="molecule type" value="Genomic_DNA"/>
</dbReference>
<dbReference type="InterPro" id="IPR005561">
    <property type="entry name" value="ANTAR"/>
</dbReference>